<dbReference type="PROSITE" id="PS51332">
    <property type="entry name" value="B12_BINDING"/>
    <property type="match status" value="1"/>
</dbReference>
<keyword evidence="2" id="KW-0949">S-adenosyl-L-methionine</keyword>
<dbReference type="GO" id="GO:0051536">
    <property type="term" value="F:iron-sulfur cluster binding"/>
    <property type="evidence" value="ECO:0007669"/>
    <property type="project" value="UniProtKB-KW"/>
</dbReference>
<dbReference type="Proteomes" id="UP000001431">
    <property type="component" value="Chromosome"/>
</dbReference>
<dbReference type="EMBL" id="CP000561">
    <property type="protein sequence ID" value="ABO07746.1"/>
    <property type="molecule type" value="Genomic_DNA"/>
</dbReference>
<evidence type="ECO:0000256" key="5">
    <source>
        <dbReference type="ARBA" id="ARBA00023014"/>
    </source>
</evidence>
<evidence type="ECO:0000256" key="1">
    <source>
        <dbReference type="ARBA" id="ARBA00001966"/>
    </source>
</evidence>
<evidence type="ECO:0000259" key="7">
    <source>
        <dbReference type="PROSITE" id="PS51918"/>
    </source>
</evidence>
<dbReference type="SFLD" id="SFLDS00029">
    <property type="entry name" value="Radical_SAM"/>
    <property type="match status" value="1"/>
</dbReference>
<dbReference type="GO" id="GO:0003824">
    <property type="term" value="F:catalytic activity"/>
    <property type="evidence" value="ECO:0007669"/>
    <property type="project" value="InterPro"/>
</dbReference>
<dbReference type="PANTHER" id="PTHR43409:SF17">
    <property type="entry name" value="METHYLTHIOTRANSFERASE MJ0865-RELATED"/>
    <property type="match status" value="1"/>
</dbReference>
<keyword evidence="5" id="KW-0411">Iron-sulfur</keyword>
<dbReference type="PANTHER" id="PTHR43409">
    <property type="entry name" value="ANAEROBIC MAGNESIUM-PROTOPORPHYRIN IX MONOMETHYL ESTER CYCLASE-RELATED"/>
    <property type="match status" value="1"/>
</dbReference>
<dbReference type="PROSITE" id="PS51918">
    <property type="entry name" value="RADICAL_SAM"/>
    <property type="match status" value="1"/>
</dbReference>
<accession>A3MSX9</accession>
<dbReference type="AlphaFoldDB" id="A3MSX9"/>
<dbReference type="eggNOG" id="arCOG01356">
    <property type="taxonomic scope" value="Archaea"/>
</dbReference>
<dbReference type="SMART" id="SM00729">
    <property type="entry name" value="Elp3"/>
    <property type="match status" value="1"/>
</dbReference>
<dbReference type="GO" id="GO:0046872">
    <property type="term" value="F:metal ion binding"/>
    <property type="evidence" value="ECO:0007669"/>
    <property type="project" value="UniProtKB-KW"/>
</dbReference>
<dbReference type="NCBIfam" id="TIGR04013">
    <property type="entry name" value="B12_SAM_MJ_1487"/>
    <property type="match status" value="1"/>
</dbReference>
<dbReference type="CDD" id="cd01335">
    <property type="entry name" value="Radical_SAM"/>
    <property type="match status" value="1"/>
</dbReference>
<dbReference type="Gene3D" id="3.80.30.20">
    <property type="entry name" value="tm_1862 like domain"/>
    <property type="match status" value="1"/>
</dbReference>
<dbReference type="InterPro" id="IPR023404">
    <property type="entry name" value="rSAM_horseshoe"/>
</dbReference>
<dbReference type="InterPro" id="IPR007197">
    <property type="entry name" value="rSAM"/>
</dbReference>
<evidence type="ECO:0000256" key="2">
    <source>
        <dbReference type="ARBA" id="ARBA00022691"/>
    </source>
</evidence>
<evidence type="ECO:0000259" key="6">
    <source>
        <dbReference type="PROSITE" id="PS51332"/>
    </source>
</evidence>
<feature type="domain" description="Radical SAM core" evidence="7">
    <location>
        <begin position="135"/>
        <end position="375"/>
    </location>
</feature>
<name>A3MSX9_PYRCJ</name>
<evidence type="ECO:0000313" key="8">
    <source>
        <dbReference type="EMBL" id="ABO07746.1"/>
    </source>
</evidence>
<keyword evidence="9" id="KW-1185">Reference proteome</keyword>
<reference evidence="8" key="1">
    <citation type="submission" date="2007-02" db="EMBL/GenBank/DDBJ databases">
        <title>Complete sequence of Pyrobaculum calidifontis JCM 11548.</title>
        <authorList>
            <consortium name="US DOE Joint Genome Institute"/>
            <person name="Copeland A."/>
            <person name="Lucas S."/>
            <person name="Lapidus A."/>
            <person name="Barry K."/>
            <person name="Glavina del Rio T."/>
            <person name="Dalin E."/>
            <person name="Tice H."/>
            <person name="Pitluck S."/>
            <person name="Chain P."/>
            <person name="Malfatti S."/>
            <person name="Shin M."/>
            <person name="Vergez L."/>
            <person name="Schmutz J."/>
            <person name="Larimer F."/>
            <person name="Land M."/>
            <person name="Hauser L."/>
            <person name="Kyrpides N."/>
            <person name="Mikhailova N."/>
            <person name="Cozen A.E."/>
            <person name="Fitz-Gibbon S.T."/>
            <person name="House C.H."/>
            <person name="Saltikov C."/>
            <person name="Lowe T.M."/>
            <person name="Richardson P."/>
        </authorList>
    </citation>
    <scope>NUCLEOTIDE SEQUENCE [LARGE SCALE GENOMIC DNA]</scope>
    <source>
        <strain evidence="8">JCM 11548</strain>
    </source>
</reference>
<keyword evidence="4" id="KW-0408">Iron</keyword>
<dbReference type="Pfam" id="PF04055">
    <property type="entry name" value="Radical_SAM"/>
    <property type="match status" value="1"/>
</dbReference>
<dbReference type="InterPro" id="IPR058240">
    <property type="entry name" value="rSAM_sf"/>
</dbReference>
<dbReference type="HOGENOM" id="CLU_042889_0_0_2"/>
<dbReference type="SUPFAM" id="SSF102114">
    <property type="entry name" value="Radical SAM enzymes"/>
    <property type="match status" value="1"/>
</dbReference>
<proteinExistence type="predicted"/>
<keyword evidence="3" id="KW-0479">Metal-binding</keyword>
<sequence length="393" mass="43764">MAYAVAPIEDKYKVVPTTDPLRDAHELQRRGERVLVLYSLSTPLFVEIWQEVREVASKYPVVAGGPHAAGDPITLLKLGVKYVVIGDGEVALPAIVEREAEGLEEVPPNTLMLVDGRVRAGRRIYAELIHKTYSTSLGAYPPIEIMRSCAYRCTFCQTWFHGSVRYRPVENVAQMVKHYVAAGREEIRFIAPVGFLYGSTDGKTPNVDALVGLLRAVREAGGRPYLGTFPSETRPETVTRDVLGAIKPFVANRRLSFGLQSGSERLLASTKRDHDVAVVEEATATAVKMGFKPVVDVIAGLPGEEEEDVVATVKAMERLVSMGAHIRLHYFMPLPGTPLWGREPKPPHPLYWDFLKRHRKRVEGYFEEQIRLSRAILETYRLLTLTTPSSSAT</sequence>
<dbReference type="InterPro" id="IPR006638">
    <property type="entry name" value="Elp3/MiaA/NifB-like_rSAM"/>
</dbReference>
<evidence type="ECO:0000256" key="4">
    <source>
        <dbReference type="ARBA" id="ARBA00023004"/>
    </source>
</evidence>
<gene>
    <name evidence="8" type="ordered locus">Pcal_0311</name>
</gene>
<comment type="cofactor">
    <cofactor evidence="1">
        <name>[4Fe-4S] cluster</name>
        <dbReference type="ChEBI" id="CHEBI:49883"/>
    </cofactor>
</comment>
<dbReference type="SFLD" id="SFLDG01082">
    <property type="entry name" value="B12-binding_domain_containing"/>
    <property type="match status" value="1"/>
</dbReference>
<dbReference type="InterPro" id="IPR006158">
    <property type="entry name" value="Cobalamin-bd"/>
</dbReference>
<dbReference type="InterPro" id="IPR051198">
    <property type="entry name" value="BchE-like"/>
</dbReference>
<protein>
    <submittedName>
        <fullName evidence="8">Radical SAM domain protein</fullName>
    </submittedName>
</protein>
<evidence type="ECO:0000313" key="9">
    <source>
        <dbReference type="Proteomes" id="UP000001431"/>
    </source>
</evidence>
<feature type="domain" description="B12-binding" evidence="6">
    <location>
        <begin position="1"/>
        <end position="106"/>
    </location>
</feature>
<dbReference type="Gene3D" id="3.40.50.280">
    <property type="entry name" value="Cobalamin-binding domain"/>
    <property type="match status" value="1"/>
</dbReference>
<organism evidence="8 9">
    <name type="scientific">Pyrobaculum calidifontis (strain DSM 21063 / JCM 11548 / VA1)</name>
    <dbReference type="NCBI Taxonomy" id="410359"/>
    <lineage>
        <taxon>Archaea</taxon>
        <taxon>Thermoproteota</taxon>
        <taxon>Thermoprotei</taxon>
        <taxon>Thermoproteales</taxon>
        <taxon>Thermoproteaceae</taxon>
        <taxon>Pyrobaculum</taxon>
    </lineage>
</organism>
<dbReference type="InterPro" id="IPR023980">
    <property type="entry name" value="CHP04013_B12-bd/rSAM"/>
</dbReference>
<dbReference type="GO" id="GO:0031419">
    <property type="term" value="F:cobalamin binding"/>
    <property type="evidence" value="ECO:0007669"/>
    <property type="project" value="InterPro"/>
</dbReference>
<dbReference type="KEGG" id="pcl:Pcal_0311"/>
<evidence type="ECO:0000256" key="3">
    <source>
        <dbReference type="ARBA" id="ARBA00022723"/>
    </source>
</evidence>